<dbReference type="AlphaFoldDB" id="A0A6A4VYI7"/>
<feature type="region of interest" description="Disordered" evidence="2">
    <location>
        <begin position="291"/>
        <end position="331"/>
    </location>
</feature>
<feature type="compositionally biased region" description="Low complexity" evidence="2">
    <location>
        <begin position="721"/>
        <end position="743"/>
    </location>
</feature>
<feature type="region of interest" description="Disordered" evidence="2">
    <location>
        <begin position="1"/>
        <end position="23"/>
    </location>
</feature>
<name>A0A6A4VYI7_AMPAM</name>
<comment type="caution">
    <text evidence="4">The sequence shown here is derived from an EMBL/GenBank/DDBJ whole genome shotgun (WGS) entry which is preliminary data.</text>
</comment>
<feature type="region of interest" description="Disordered" evidence="2">
    <location>
        <begin position="708"/>
        <end position="767"/>
    </location>
</feature>
<sequence>MEFTHPQWPTGYRSPRSDTSHLSHQVEFTHPQWPTGYRSPRSDTSHLSHQVEFTHPQWPTGYRSPGSDTSHLSYQVEFTHPQWPTGYPLPFSQVEFTHPQWPTGDECPAEWGHLPSIAMPDGSHNYHQETVYFHLPPLDGSDTVYGVSCYRQIDADRVVNRTEDITRKSVQKSVIALSRLPLFGQIQVKLELITSAYFETGDFSQVDVLKKAYTNMNQCLSEEMLGTPQVFVGLSVRDLVLMFRHKLLVLFKLALLERRVLLQHSPVSELCSAVLALTSLFPGMVQHGLSRAALQPRPPSRRTSAVRSPSREDPPAAASAPAAADSGLRRASDADLVTGNSTFYRSEAAAPAAGGTQPPLHRSHSDGAGTAAGGARAGRPEAQRASVFYDTAEAQEAEEAAARSSTFYLGSEGGRRARADGAGAGAAQCGRPRGAAPGGGAERGRRPVRHAHQEVQEGPPVPPVPLSVGHPPAHSLLTCLFQGHLCHPYLCLSDIHLLTDDEVLTFLAGATNVLYSHKRHLVDAYVTMAPCSVELSVPLRRQLALSTEDLRLADLIVRAVTEPGPAGGSDSPTGAPAAPGQPPRGSDAWLRAVFRLYLYMLLRTSLLPDGSAEHTLYNSWYMAALKETPSYVQWADGQHLGVLELNPGHPCSGQLSMADMRLRISQTFQSSERGRRVSQVAAMTGRAVGGALTVARGALTSWWSSLATPEETAPPAEPAEDAAAAAETVPGQSAAPAATDPAASETRPARPRFEAQPGEAVAAASCP</sequence>
<feature type="region of interest" description="Disordered" evidence="2">
    <location>
        <begin position="563"/>
        <end position="584"/>
    </location>
</feature>
<keyword evidence="5" id="KW-1185">Reference proteome</keyword>
<reference evidence="4 5" key="1">
    <citation type="submission" date="2019-07" db="EMBL/GenBank/DDBJ databases">
        <title>Draft genome assembly of a fouling barnacle, Amphibalanus amphitrite (Darwin, 1854): The first reference genome for Thecostraca.</title>
        <authorList>
            <person name="Kim W."/>
        </authorList>
    </citation>
    <scope>NUCLEOTIDE SEQUENCE [LARGE SCALE GENOMIC DNA]</scope>
    <source>
        <strain evidence="4">SNU_AA5</strain>
        <tissue evidence="4">Soma without cirri and trophi</tissue>
    </source>
</reference>
<dbReference type="PANTHER" id="PTHR31017">
    <property type="entry name" value="LATE SECRETORY PATHWAY PROTEIN AVL9-RELATED"/>
    <property type="match status" value="1"/>
</dbReference>
<evidence type="ECO:0000313" key="4">
    <source>
        <dbReference type="EMBL" id="KAF0297939.1"/>
    </source>
</evidence>
<evidence type="ECO:0000259" key="3">
    <source>
        <dbReference type="PROSITE" id="PS50211"/>
    </source>
</evidence>
<dbReference type="Pfam" id="PF09794">
    <property type="entry name" value="Avl9"/>
    <property type="match status" value="1"/>
</dbReference>
<feature type="region of interest" description="Disordered" evidence="2">
    <location>
        <begin position="349"/>
        <end position="382"/>
    </location>
</feature>
<comment type="similarity">
    <text evidence="1">Belongs to the AVL9 family.</text>
</comment>
<feature type="domain" description="UDENN" evidence="3">
    <location>
        <begin position="71"/>
        <end position="309"/>
    </location>
</feature>
<dbReference type="OrthoDB" id="26278at2759"/>
<dbReference type="Proteomes" id="UP000440578">
    <property type="component" value="Unassembled WGS sequence"/>
</dbReference>
<feature type="compositionally biased region" description="Low complexity" evidence="2">
    <location>
        <begin position="425"/>
        <end position="435"/>
    </location>
</feature>
<accession>A0A6A4VYI7</accession>
<gene>
    <name evidence="4" type="primary">Avl9</name>
    <name evidence="4" type="ORF">FJT64_004704</name>
</gene>
<evidence type="ECO:0000256" key="2">
    <source>
        <dbReference type="SAM" id="MobiDB-lite"/>
    </source>
</evidence>
<evidence type="ECO:0000256" key="1">
    <source>
        <dbReference type="ARBA" id="ARBA00038178"/>
    </source>
</evidence>
<dbReference type="InterPro" id="IPR051731">
    <property type="entry name" value="DENND11/AVL9_GEFs"/>
</dbReference>
<dbReference type="GO" id="GO:0005737">
    <property type="term" value="C:cytoplasm"/>
    <property type="evidence" value="ECO:0007669"/>
    <property type="project" value="TreeGrafter"/>
</dbReference>
<feature type="compositionally biased region" description="Low complexity" evidence="2">
    <location>
        <begin position="315"/>
        <end position="326"/>
    </location>
</feature>
<dbReference type="PROSITE" id="PS50211">
    <property type="entry name" value="DENN"/>
    <property type="match status" value="1"/>
</dbReference>
<organism evidence="4 5">
    <name type="scientific">Amphibalanus amphitrite</name>
    <name type="common">Striped barnacle</name>
    <name type="synonym">Balanus amphitrite</name>
    <dbReference type="NCBI Taxonomy" id="1232801"/>
    <lineage>
        <taxon>Eukaryota</taxon>
        <taxon>Metazoa</taxon>
        <taxon>Ecdysozoa</taxon>
        <taxon>Arthropoda</taxon>
        <taxon>Crustacea</taxon>
        <taxon>Multicrustacea</taxon>
        <taxon>Cirripedia</taxon>
        <taxon>Thoracica</taxon>
        <taxon>Thoracicalcarea</taxon>
        <taxon>Balanomorpha</taxon>
        <taxon>Balanoidea</taxon>
        <taxon>Balanidae</taxon>
        <taxon>Amphibalaninae</taxon>
        <taxon>Amphibalanus</taxon>
    </lineage>
</organism>
<feature type="region of interest" description="Disordered" evidence="2">
    <location>
        <begin position="413"/>
        <end position="462"/>
    </location>
</feature>
<dbReference type="InterPro" id="IPR037516">
    <property type="entry name" value="Tripartite_DENN"/>
</dbReference>
<dbReference type="InterPro" id="IPR018307">
    <property type="entry name" value="ABL9/DENND6_dom"/>
</dbReference>
<dbReference type="EMBL" id="VIIS01001458">
    <property type="protein sequence ID" value="KAF0297939.1"/>
    <property type="molecule type" value="Genomic_DNA"/>
</dbReference>
<dbReference type="PANTHER" id="PTHR31017:SF1">
    <property type="entry name" value="LATE SECRETORY PATHWAY PROTEIN AVL9 HOMOLOG"/>
    <property type="match status" value="1"/>
</dbReference>
<evidence type="ECO:0000313" key="5">
    <source>
        <dbReference type="Proteomes" id="UP000440578"/>
    </source>
</evidence>
<proteinExistence type="inferred from homology"/>
<protein>
    <submittedName>
        <fullName evidence="4">Late secretory pathway protein AVL9</fullName>
    </submittedName>
</protein>